<dbReference type="EMBL" id="CACVKT020000326">
    <property type="protein sequence ID" value="CAC5358240.1"/>
    <property type="molecule type" value="Genomic_DNA"/>
</dbReference>
<proteinExistence type="predicted"/>
<protein>
    <submittedName>
        <fullName evidence="1">MYH</fullName>
    </submittedName>
</protein>
<dbReference type="AlphaFoldDB" id="A0A6J8A033"/>
<sequence>MLRHKKGNKKIISITWLENCQNAKINVDDIAICLDKTKQHASNIQTFLGIHKLTQEVEHQEGKVNAVQINLNLEIFDLQLHINPMLQKLDKDVSAFGQVEPNLTRKTILYLRKENEGQQMQVPLPQSVHEIKLSNIHSFDIPKGKSKCLITGCAMLEDGRVIFVDSCEVNKRLVVMNSEGSFIKEKQFEDLVMDVTKVDSNTVAVTLVEKNSISIVDVNSSEVLQTLPVNTKCYGIYFTAGKLIVSLANNLIQVLDIPANILPMVPKMDHATYVSAMSDRIYHAANGVINCCDLNGSVYWTFSCGHSDHSVGLAHDKSGNVFEPTRSS</sequence>
<dbReference type="SUPFAM" id="SSF101898">
    <property type="entry name" value="NHL repeat"/>
    <property type="match status" value="1"/>
</dbReference>
<name>A0A6J8A033_MYTCO</name>
<reference evidence="1 2" key="1">
    <citation type="submission" date="2020-06" db="EMBL/GenBank/DDBJ databases">
        <authorList>
            <person name="Li R."/>
            <person name="Bekaert M."/>
        </authorList>
    </citation>
    <scope>NUCLEOTIDE SEQUENCE [LARGE SCALE GENOMIC DNA]</scope>
    <source>
        <strain evidence="2">wild</strain>
    </source>
</reference>
<dbReference type="SMR" id="A0A6J8A033"/>
<organism evidence="1 2">
    <name type="scientific">Mytilus coruscus</name>
    <name type="common">Sea mussel</name>
    <dbReference type="NCBI Taxonomy" id="42192"/>
    <lineage>
        <taxon>Eukaryota</taxon>
        <taxon>Metazoa</taxon>
        <taxon>Spiralia</taxon>
        <taxon>Lophotrochozoa</taxon>
        <taxon>Mollusca</taxon>
        <taxon>Bivalvia</taxon>
        <taxon>Autobranchia</taxon>
        <taxon>Pteriomorphia</taxon>
        <taxon>Mytilida</taxon>
        <taxon>Mytiloidea</taxon>
        <taxon>Mytilidae</taxon>
        <taxon>Mytilinae</taxon>
        <taxon>Mytilus</taxon>
    </lineage>
</organism>
<gene>
    <name evidence="1" type="ORF">MCOR_1576</name>
</gene>
<accession>A0A6J8A033</accession>
<dbReference type="Proteomes" id="UP000507470">
    <property type="component" value="Unassembled WGS sequence"/>
</dbReference>
<keyword evidence="2" id="KW-1185">Reference proteome</keyword>
<evidence type="ECO:0000313" key="1">
    <source>
        <dbReference type="EMBL" id="CAC5358240.1"/>
    </source>
</evidence>
<evidence type="ECO:0000313" key="2">
    <source>
        <dbReference type="Proteomes" id="UP000507470"/>
    </source>
</evidence>